<dbReference type="RefSeq" id="WP_168055280.1">
    <property type="nucleotide sequence ID" value="NZ_JAATJR010000012.1"/>
</dbReference>
<name>A0ABX1F8G6_9PROT</name>
<dbReference type="InterPro" id="IPR029058">
    <property type="entry name" value="AB_hydrolase_fold"/>
</dbReference>
<keyword evidence="2" id="KW-1185">Reference proteome</keyword>
<evidence type="ECO:0000313" key="1">
    <source>
        <dbReference type="EMBL" id="NKE48662.1"/>
    </source>
</evidence>
<proteinExistence type="predicted"/>
<evidence type="ECO:0000313" key="2">
    <source>
        <dbReference type="Proteomes" id="UP000765160"/>
    </source>
</evidence>
<sequence>MPISEIPLEDKSRAYFSFSLRDGPLTDSLVLNLSARRKFSLGSVDFSFTTLDISDNNDSYYVRGASELLRALKTFVVENGFRFVFLVGSSKGGFGSLMLSARLAAELPCTHFRAVVFSPQTYVWPPNPHIPYLSYKKMIASAKKGNNDLEADLKEFGTAPLIEGQANLCWLVMYGNRNRFDAKAIHSLGKGRVMLEPLPMSSHSTILPFLCNANDPARVQRLVAELTSKADQDGDIAFDLASASNSKLFNEIINMLPRPDLRDLIIWLRKLDAEAANRMSTQQPVNAT</sequence>
<dbReference type="SUPFAM" id="SSF53474">
    <property type="entry name" value="alpha/beta-Hydrolases"/>
    <property type="match status" value="1"/>
</dbReference>
<dbReference type="Proteomes" id="UP000765160">
    <property type="component" value="Unassembled WGS sequence"/>
</dbReference>
<evidence type="ECO:0008006" key="3">
    <source>
        <dbReference type="Google" id="ProtNLM"/>
    </source>
</evidence>
<gene>
    <name evidence="1" type="ORF">HB662_28105</name>
</gene>
<organism evidence="1 2">
    <name type="scientific">Falsiroseomonas frigidaquae</name>
    <dbReference type="NCBI Taxonomy" id="487318"/>
    <lineage>
        <taxon>Bacteria</taxon>
        <taxon>Pseudomonadati</taxon>
        <taxon>Pseudomonadota</taxon>
        <taxon>Alphaproteobacteria</taxon>
        <taxon>Acetobacterales</taxon>
        <taxon>Roseomonadaceae</taxon>
        <taxon>Falsiroseomonas</taxon>
    </lineage>
</organism>
<reference evidence="1 2" key="1">
    <citation type="submission" date="2020-03" db="EMBL/GenBank/DDBJ databases">
        <title>Roseomonas selenitidurans sp. nov. isolated from soil.</title>
        <authorList>
            <person name="Liu H."/>
        </authorList>
    </citation>
    <scope>NUCLEOTIDE SEQUENCE [LARGE SCALE GENOMIC DNA]</scope>
    <source>
        <strain evidence="1 2">JCM 15073</strain>
    </source>
</reference>
<protein>
    <recommendedName>
        <fullName evidence="3">Alpha/beta hydrolase</fullName>
    </recommendedName>
</protein>
<accession>A0ABX1F8G6</accession>
<comment type="caution">
    <text evidence="1">The sequence shown here is derived from an EMBL/GenBank/DDBJ whole genome shotgun (WGS) entry which is preliminary data.</text>
</comment>
<dbReference type="EMBL" id="JAAVTX010000012">
    <property type="protein sequence ID" value="NKE48662.1"/>
    <property type="molecule type" value="Genomic_DNA"/>
</dbReference>